<comment type="caution">
    <text evidence="2">The sequence shown here is derived from an EMBL/GenBank/DDBJ whole genome shotgun (WGS) entry which is preliminary data.</text>
</comment>
<evidence type="ECO:0000313" key="2">
    <source>
        <dbReference type="EMBL" id="CAB1446006.1"/>
    </source>
</evidence>
<evidence type="ECO:0000256" key="1">
    <source>
        <dbReference type="SAM" id="MobiDB-lite"/>
    </source>
</evidence>
<name>A0A9N7VCI3_PLEPL</name>
<dbReference type="Proteomes" id="UP001153269">
    <property type="component" value="Unassembled WGS sequence"/>
</dbReference>
<organism evidence="2 3">
    <name type="scientific">Pleuronectes platessa</name>
    <name type="common">European plaice</name>
    <dbReference type="NCBI Taxonomy" id="8262"/>
    <lineage>
        <taxon>Eukaryota</taxon>
        <taxon>Metazoa</taxon>
        <taxon>Chordata</taxon>
        <taxon>Craniata</taxon>
        <taxon>Vertebrata</taxon>
        <taxon>Euteleostomi</taxon>
        <taxon>Actinopterygii</taxon>
        <taxon>Neopterygii</taxon>
        <taxon>Teleostei</taxon>
        <taxon>Neoteleostei</taxon>
        <taxon>Acanthomorphata</taxon>
        <taxon>Carangaria</taxon>
        <taxon>Pleuronectiformes</taxon>
        <taxon>Pleuronectoidei</taxon>
        <taxon>Pleuronectidae</taxon>
        <taxon>Pleuronectes</taxon>
    </lineage>
</organism>
<dbReference type="AlphaFoldDB" id="A0A9N7VCI3"/>
<gene>
    <name evidence="2" type="ORF">PLEPLA_LOCUS33748</name>
</gene>
<accession>A0A9N7VCI3</accession>
<proteinExistence type="predicted"/>
<evidence type="ECO:0000313" key="3">
    <source>
        <dbReference type="Proteomes" id="UP001153269"/>
    </source>
</evidence>
<sequence>MSLRSSKKETFSSGATLTKAIEWLKEDVEGATQETSQEEHPTTEGLSVEEQAAADVKVKDPTLVSHWPTACPGDELHLFKELALNDVIMTGEVILDSWWARCADQDSCVVPRPVGMATQDHGKFWTLSLLAGLSF</sequence>
<reference evidence="2" key="1">
    <citation type="submission" date="2020-03" db="EMBL/GenBank/DDBJ databases">
        <authorList>
            <person name="Weist P."/>
        </authorList>
    </citation>
    <scope>NUCLEOTIDE SEQUENCE</scope>
</reference>
<keyword evidence="3" id="KW-1185">Reference proteome</keyword>
<feature type="region of interest" description="Disordered" evidence="1">
    <location>
        <begin position="26"/>
        <end position="49"/>
    </location>
</feature>
<dbReference type="EMBL" id="CADEAL010003857">
    <property type="protein sequence ID" value="CAB1446006.1"/>
    <property type="molecule type" value="Genomic_DNA"/>
</dbReference>
<protein>
    <submittedName>
        <fullName evidence="2">Uncharacterized protein</fullName>
    </submittedName>
</protein>